<dbReference type="InterPro" id="IPR003673">
    <property type="entry name" value="CoA-Trfase_fam_III"/>
</dbReference>
<organism evidence="1 2">
    <name type="scientific">Nocardioides marmoribigeumensis</name>
    <dbReference type="NCBI Taxonomy" id="433649"/>
    <lineage>
        <taxon>Bacteria</taxon>
        <taxon>Bacillati</taxon>
        <taxon>Actinomycetota</taxon>
        <taxon>Actinomycetes</taxon>
        <taxon>Propionibacteriales</taxon>
        <taxon>Nocardioidaceae</taxon>
        <taxon>Nocardioides</taxon>
    </lineage>
</organism>
<reference evidence="1 2" key="1">
    <citation type="submission" date="2023-07" db="EMBL/GenBank/DDBJ databases">
        <title>Sequencing the genomes of 1000 actinobacteria strains.</title>
        <authorList>
            <person name="Klenk H.-P."/>
        </authorList>
    </citation>
    <scope>NUCLEOTIDE SEQUENCE [LARGE SCALE GENOMIC DNA]</scope>
    <source>
        <strain evidence="1 2">DSM 19426</strain>
    </source>
</reference>
<accession>A0ABU2BXV3</accession>
<gene>
    <name evidence="1" type="ORF">J2S63_002794</name>
</gene>
<dbReference type="RefSeq" id="WP_310303410.1">
    <property type="nucleotide sequence ID" value="NZ_BAAAPS010000003.1"/>
</dbReference>
<sequence length="398" mass="42447">MSAARALAGSLPFAGLRVVELCDTPAGEQLGKLVADLGGEVVKVEPPGGVASRRHGPFRTGPDGVPTEESLAFVAYNSSKRSVVLDDGEAGRALRDRLVAGADVLLTTGSPRELAAAGLDLDALVEQHERLVVVSTSPFGLTGPWKDYLTSDLVGLAAGGPLASCGYDDHSIPPILPGGGQAFQTAASFGYCGLLLALIEREQSGRGQLVDVSMHEANAVSGELANPYWFYPKAIVQRQTCRHAQPVPTQPALFQCADDVWVYFALILAEQRSWKALVAWMDEVGLADDLGDPAYDDLAHRQANFPHVQEMLDVFFMLQTSEDAYSEGQRRGLPIGPLRAFEDLPHDEHLVARSFFVDVADDDGTVTTLPGLPYRFSAFAAEPGPAPRLGADQGLVTA</sequence>
<name>A0ABU2BXV3_9ACTN</name>
<protein>
    <submittedName>
        <fullName evidence="1">Crotonobetainyl-CoA:carnitine CoA-transferase CaiB-like acyl-CoA transferase</fullName>
    </submittedName>
</protein>
<comment type="caution">
    <text evidence="1">The sequence shown here is derived from an EMBL/GenBank/DDBJ whole genome shotgun (WGS) entry which is preliminary data.</text>
</comment>
<dbReference type="PANTHER" id="PTHR48228">
    <property type="entry name" value="SUCCINYL-COA--D-CITRAMALATE COA-TRANSFERASE"/>
    <property type="match status" value="1"/>
</dbReference>
<evidence type="ECO:0000313" key="2">
    <source>
        <dbReference type="Proteomes" id="UP001183648"/>
    </source>
</evidence>
<keyword evidence="2" id="KW-1185">Reference proteome</keyword>
<dbReference type="Gene3D" id="3.30.1540.10">
    <property type="entry name" value="formyl-coa transferase, domain 3"/>
    <property type="match status" value="1"/>
</dbReference>
<dbReference type="Gene3D" id="3.40.50.10540">
    <property type="entry name" value="Crotonobetainyl-coa:carnitine coa-transferase, domain 1"/>
    <property type="match status" value="1"/>
</dbReference>
<dbReference type="InterPro" id="IPR023606">
    <property type="entry name" value="CoA-Trfase_III_dom_1_sf"/>
</dbReference>
<dbReference type="PANTHER" id="PTHR48228:SF5">
    <property type="entry name" value="ALPHA-METHYLACYL-COA RACEMASE"/>
    <property type="match status" value="1"/>
</dbReference>
<dbReference type="InterPro" id="IPR050509">
    <property type="entry name" value="CoA-transferase_III"/>
</dbReference>
<evidence type="ECO:0000313" key="1">
    <source>
        <dbReference type="EMBL" id="MDR7363241.1"/>
    </source>
</evidence>
<dbReference type="Pfam" id="PF02515">
    <property type="entry name" value="CoA_transf_3"/>
    <property type="match status" value="1"/>
</dbReference>
<dbReference type="SUPFAM" id="SSF89796">
    <property type="entry name" value="CoA-transferase family III (CaiB/BaiF)"/>
    <property type="match status" value="1"/>
</dbReference>
<proteinExistence type="predicted"/>
<dbReference type="InterPro" id="IPR044855">
    <property type="entry name" value="CoA-Trfase_III_dom3_sf"/>
</dbReference>
<dbReference type="Proteomes" id="UP001183648">
    <property type="component" value="Unassembled WGS sequence"/>
</dbReference>
<dbReference type="EMBL" id="JAVDYG010000001">
    <property type="protein sequence ID" value="MDR7363241.1"/>
    <property type="molecule type" value="Genomic_DNA"/>
</dbReference>